<reference evidence="2 3" key="1">
    <citation type="journal article" date="2019" name="Sci. Rep.">
        <title>Orb-weaving spider Araneus ventricosus genome elucidates the spidroin gene catalogue.</title>
        <authorList>
            <person name="Kono N."/>
            <person name="Nakamura H."/>
            <person name="Ohtoshi R."/>
            <person name="Moran D.A.P."/>
            <person name="Shinohara A."/>
            <person name="Yoshida Y."/>
            <person name="Fujiwara M."/>
            <person name="Mori M."/>
            <person name="Tomita M."/>
            <person name="Arakawa K."/>
        </authorList>
    </citation>
    <scope>NUCLEOTIDE SEQUENCE [LARGE SCALE GENOMIC DNA]</scope>
</reference>
<dbReference type="EMBL" id="BGPR01117379">
    <property type="protein sequence ID" value="GBN09782.1"/>
    <property type="molecule type" value="Genomic_DNA"/>
</dbReference>
<feature type="domain" description="CN hydrolase" evidence="1">
    <location>
        <begin position="2"/>
        <end position="44"/>
    </location>
</feature>
<dbReference type="Proteomes" id="UP000499080">
    <property type="component" value="Unassembled WGS sequence"/>
</dbReference>
<evidence type="ECO:0000313" key="3">
    <source>
        <dbReference type="Proteomes" id="UP000499080"/>
    </source>
</evidence>
<gene>
    <name evidence="2" type="ORF">AVEN_178586_1</name>
</gene>
<feature type="non-terminal residue" evidence="2">
    <location>
        <position position="63"/>
    </location>
</feature>
<evidence type="ECO:0000259" key="1">
    <source>
        <dbReference type="Pfam" id="PF00795"/>
    </source>
</evidence>
<sequence length="63" mass="6992">MKLALIQCAVSPIKEKNLERACALIKEAAQNGANLVCLPALFVSKSRDWHFWIVLLRKGLTGN</sequence>
<dbReference type="InterPro" id="IPR036526">
    <property type="entry name" value="C-N_Hydrolase_sf"/>
</dbReference>
<dbReference type="SUPFAM" id="SSF56317">
    <property type="entry name" value="Carbon-nitrogen hydrolase"/>
    <property type="match status" value="1"/>
</dbReference>
<organism evidence="2 3">
    <name type="scientific">Araneus ventricosus</name>
    <name type="common">Orbweaver spider</name>
    <name type="synonym">Epeira ventricosa</name>
    <dbReference type="NCBI Taxonomy" id="182803"/>
    <lineage>
        <taxon>Eukaryota</taxon>
        <taxon>Metazoa</taxon>
        <taxon>Ecdysozoa</taxon>
        <taxon>Arthropoda</taxon>
        <taxon>Chelicerata</taxon>
        <taxon>Arachnida</taxon>
        <taxon>Araneae</taxon>
        <taxon>Araneomorphae</taxon>
        <taxon>Entelegynae</taxon>
        <taxon>Araneoidea</taxon>
        <taxon>Araneidae</taxon>
        <taxon>Araneus</taxon>
    </lineage>
</organism>
<dbReference type="InterPro" id="IPR003010">
    <property type="entry name" value="C-N_Hydrolase"/>
</dbReference>
<accession>A0A4Y2L5K0</accession>
<dbReference type="AlphaFoldDB" id="A0A4Y2L5K0"/>
<dbReference type="Gene3D" id="3.60.110.10">
    <property type="entry name" value="Carbon-nitrogen hydrolase"/>
    <property type="match status" value="1"/>
</dbReference>
<comment type="caution">
    <text evidence="2">The sequence shown here is derived from an EMBL/GenBank/DDBJ whole genome shotgun (WGS) entry which is preliminary data.</text>
</comment>
<dbReference type="Pfam" id="PF00795">
    <property type="entry name" value="CN_hydrolase"/>
    <property type="match status" value="1"/>
</dbReference>
<dbReference type="OrthoDB" id="10250282at2759"/>
<keyword evidence="3" id="KW-1185">Reference proteome</keyword>
<name>A0A4Y2L5K0_ARAVE</name>
<protein>
    <recommendedName>
        <fullName evidence="1">CN hydrolase domain-containing protein</fullName>
    </recommendedName>
</protein>
<proteinExistence type="predicted"/>
<evidence type="ECO:0000313" key="2">
    <source>
        <dbReference type="EMBL" id="GBN09782.1"/>
    </source>
</evidence>